<evidence type="ECO:0000256" key="1">
    <source>
        <dbReference type="ARBA" id="ARBA00004742"/>
    </source>
</evidence>
<accession>A0AAW5ZNY7</accession>
<evidence type="ECO:0000256" key="10">
    <source>
        <dbReference type="ARBA" id="ARBA00023239"/>
    </source>
</evidence>
<dbReference type="GO" id="GO:0005525">
    <property type="term" value="F:GTP binding"/>
    <property type="evidence" value="ECO:0007669"/>
    <property type="project" value="UniProtKB-UniRule"/>
</dbReference>
<dbReference type="PANTHER" id="PTHR11561:SF0">
    <property type="entry name" value="PHOSPHOENOLPYRUVATE CARBOXYKINASE [GTP]-RELATED"/>
    <property type="match status" value="1"/>
</dbReference>
<dbReference type="GO" id="GO:0019543">
    <property type="term" value="P:propionate catabolic process"/>
    <property type="evidence" value="ECO:0007669"/>
    <property type="project" value="TreeGrafter"/>
</dbReference>
<keyword evidence="4 11" id="KW-0312">Gluconeogenesis</keyword>
<feature type="binding site" evidence="11">
    <location>
        <position position="85"/>
    </location>
    <ligand>
        <name>substrate</name>
    </ligand>
</feature>
<keyword evidence="5 11" id="KW-0479">Metal-binding</keyword>
<evidence type="ECO:0000256" key="7">
    <source>
        <dbReference type="ARBA" id="ARBA00022793"/>
    </source>
</evidence>
<proteinExistence type="inferred from homology"/>
<evidence type="ECO:0000313" key="14">
    <source>
        <dbReference type="EMBL" id="MDB0571265.1"/>
    </source>
</evidence>
<dbReference type="FunFam" id="3.40.449.10:FF:000005">
    <property type="entry name" value="Phosphoenolpyruvate carboxykinase [GTP]"/>
    <property type="match status" value="1"/>
</dbReference>
<keyword evidence="11" id="KW-0963">Cytoplasm</keyword>
<dbReference type="RefSeq" id="WP_064045928.1">
    <property type="nucleotide sequence ID" value="NZ_CP021764.2"/>
</dbReference>
<dbReference type="GO" id="GO:0071333">
    <property type="term" value="P:cellular response to glucose stimulus"/>
    <property type="evidence" value="ECO:0007669"/>
    <property type="project" value="TreeGrafter"/>
</dbReference>
<evidence type="ECO:0000256" key="5">
    <source>
        <dbReference type="ARBA" id="ARBA00022723"/>
    </source>
</evidence>
<name>A0AAW5ZNY7_RALSL</name>
<dbReference type="GO" id="GO:0046327">
    <property type="term" value="P:glycerol biosynthetic process from pyruvate"/>
    <property type="evidence" value="ECO:0007669"/>
    <property type="project" value="TreeGrafter"/>
</dbReference>
<dbReference type="InterPro" id="IPR013035">
    <property type="entry name" value="PEP_carboxykinase_C"/>
</dbReference>
<organism evidence="14 15">
    <name type="scientific">Ralstonia solanacearum</name>
    <name type="common">Pseudomonas solanacearum</name>
    <dbReference type="NCBI Taxonomy" id="305"/>
    <lineage>
        <taxon>Bacteria</taxon>
        <taxon>Pseudomonadati</taxon>
        <taxon>Pseudomonadota</taxon>
        <taxon>Betaproteobacteria</taxon>
        <taxon>Burkholderiales</taxon>
        <taxon>Burkholderiaceae</taxon>
        <taxon>Ralstonia</taxon>
        <taxon>Ralstonia solanacearum species complex</taxon>
    </lineage>
</organism>
<comment type="cofactor">
    <cofactor evidence="11">
        <name>Mn(2+)</name>
        <dbReference type="ChEBI" id="CHEBI:29035"/>
    </cofactor>
    <text evidence="11">Binds 1 Mn(2+) ion per subunit.</text>
</comment>
<dbReference type="InterPro" id="IPR035077">
    <property type="entry name" value="PEP_carboxykinase_GTP_C"/>
</dbReference>
<feature type="domain" description="Phosphoenolpyruvate carboxykinase C-terminal P-loop" evidence="12">
    <location>
        <begin position="249"/>
        <end position="617"/>
    </location>
</feature>
<feature type="domain" description="Phosphoenolpyruvate carboxykinase GTP-utilising N-terminal" evidence="13">
    <location>
        <begin position="26"/>
        <end position="245"/>
    </location>
</feature>
<dbReference type="PIRSF" id="PIRSF001348">
    <property type="entry name" value="PEP_carboxykinase_GTP"/>
    <property type="match status" value="1"/>
</dbReference>
<dbReference type="EC" id="4.1.1.32" evidence="11"/>
<keyword evidence="10 11" id="KW-0456">Lyase</keyword>
<comment type="caution">
    <text evidence="14">The sequence shown here is derived from an EMBL/GenBank/DDBJ whole genome shotgun (WGS) entry which is preliminary data.</text>
</comment>
<evidence type="ECO:0000256" key="6">
    <source>
        <dbReference type="ARBA" id="ARBA00022741"/>
    </source>
</evidence>
<dbReference type="Pfam" id="PF17297">
    <property type="entry name" value="PEPCK_N"/>
    <property type="match status" value="1"/>
</dbReference>
<feature type="binding site" evidence="11">
    <location>
        <position position="402"/>
    </location>
    <ligand>
        <name>GTP</name>
        <dbReference type="ChEBI" id="CHEBI:37565"/>
    </ligand>
</feature>
<dbReference type="PANTHER" id="PTHR11561">
    <property type="entry name" value="PHOSPHOENOLPYRUVATE CARBOXYKINASE"/>
    <property type="match status" value="1"/>
</dbReference>
<dbReference type="Proteomes" id="UP001144050">
    <property type="component" value="Unassembled WGS sequence"/>
</dbReference>
<dbReference type="Gene3D" id="3.90.228.20">
    <property type="match status" value="1"/>
</dbReference>
<keyword evidence="9 11" id="KW-0464">Manganese</keyword>
<dbReference type="GO" id="GO:0005829">
    <property type="term" value="C:cytosol"/>
    <property type="evidence" value="ECO:0007669"/>
    <property type="project" value="TreeGrafter"/>
</dbReference>
<dbReference type="InterPro" id="IPR018091">
    <property type="entry name" value="PEP_carboxykin_GTP_CS"/>
</dbReference>
<dbReference type="Gene3D" id="3.40.449.10">
    <property type="entry name" value="Phosphoenolpyruvate Carboxykinase, domain 1"/>
    <property type="match status" value="1"/>
</dbReference>
<dbReference type="SUPFAM" id="SSF68923">
    <property type="entry name" value="PEP carboxykinase N-terminal domain"/>
    <property type="match status" value="1"/>
</dbReference>
<evidence type="ECO:0000256" key="9">
    <source>
        <dbReference type="ARBA" id="ARBA00023211"/>
    </source>
</evidence>
<dbReference type="GO" id="GO:0006094">
    <property type="term" value="P:gluconeogenesis"/>
    <property type="evidence" value="ECO:0007669"/>
    <property type="project" value="UniProtKB-UniRule"/>
</dbReference>
<gene>
    <name evidence="11" type="primary">pckG</name>
    <name evidence="14" type="ORF">LBW59_10840</name>
</gene>
<dbReference type="GO" id="GO:0042594">
    <property type="term" value="P:response to starvation"/>
    <property type="evidence" value="ECO:0007669"/>
    <property type="project" value="TreeGrafter"/>
</dbReference>
<evidence type="ECO:0000256" key="8">
    <source>
        <dbReference type="ARBA" id="ARBA00023134"/>
    </source>
</evidence>
<dbReference type="GO" id="GO:0006107">
    <property type="term" value="P:oxaloacetate metabolic process"/>
    <property type="evidence" value="ECO:0007669"/>
    <property type="project" value="TreeGrafter"/>
</dbReference>
<evidence type="ECO:0000313" key="15">
    <source>
        <dbReference type="Proteomes" id="UP001144050"/>
    </source>
</evidence>
<comment type="subcellular location">
    <subcellularLocation>
        <location evidence="11">Cytoplasm</location>
    </subcellularLocation>
</comment>
<dbReference type="HAMAP" id="MF_00452">
    <property type="entry name" value="PEPCK_GTP"/>
    <property type="match status" value="1"/>
</dbReference>
<comment type="catalytic activity">
    <reaction evidence="11">
        <text>oxaloacetate + GTP = phosphoenolpyruvate + GDP + CO2</text>
        <dbReference type="Rhea" id="RHEA:10388"/>
        <dbReference type="ChEBI" id="CHEBI:16452"/>
        <dbReference type="ChEBI" id="CHEBI:16526"/>
        <dbReference type="ChEBI" id="CHEBI:37565"/>
        <dbReference type="ChEBI" id="CHEBI:58189"/>
        <dbReference type="ChEBI" id="CHEBI:58702"/>
        <dbReference type="EC" id="4.1.1.32"/>
    </reaction>
</comment>
<dbReference type="SUPFAM" id="SSF53795">
    <property type="entry name" value="PEP carboxykinase-like"/>
    <property type="match status" value="1"/>
</dbReference>
<evidence type="ECO:0000256" key="2">
    <source>
        <dbReference type="ARBA" id="ARBA00005796"/>
    </source>
</evidence>
<dbReference type="GO" id="GO:0030145">
    <property type="term" value="F:manganese ion binding"/>
    <property type="evidence" value="ECO:0007669"/>
    <property type="project" value="UniProtKB-UniRule"/>
</dbReference>
<dbReference type="GO" id="GO:0033993">
    <property type="term" value="P:response to lipid"/>
    <property type="evidence" value="ECO:0007669"/>
    <property type="project" value="TreeGrafter"/>
</dbReference>
<dbReference type="InterPro" id="IPR035078">
    <property type="entry name" value="PEP_carboxykinase_GTP_N"/>
</dbReference>
<feature type="binding site" evidence="11">
    <location>
        <position position="433"/>
    </location>
    <ligand>
        <name>GTP</name>
        <dbReference type="ChEBI" id="CHEBI:37565"/>
    </ligand>
</feature>
<dbReference type="PROSITE" id="PS00505">
    <property type="entry name" value="PEPCK_GTP"/>
    <property type="match status" value="1"/>
</dbReference>
<feature type="binding site" evidence="11">
    <location>
        <position position="275"/>
    </location>
    <ligand>
        <name>substrate</name>
    </ligand>
</feature>
<comment type="similarity">
    <text evidence="2 11">Belongs to the phosphoenolpyruvate carboxykinase [GTP] family.</text>
</comment>
<evidence type="ECO:0000256" key="11">
    <source>
        <dbReference type="HAMAP-Rule" id="MF_00452"/>
    </source>
</evidence>
<keyword evidence="7 11" id="KW-0210">Decarboxylase</keyword>
<dbReference type="InterPro" id="IPR008210">
    <property type="entry name" value="PEP_carboxykinase_N"/>
</dbReference>
<comment type="function">
    <text evidence="11">Catalyzes the conversion of oxaloacetate (OAA) to phosphoenolpyruvate (PEP), the rate-limiting step in the metabolic pathway that produces glucose from lactate and other precursors derived from the citric acid cycle.</text>
</comment>
<dbReference type="EMBL" id="JAIVFG010000015">
    <property type="protein sequence ID" value="MDB0571265.1"/>
    <property type="molecule type" value="Genomic_DNA"/>
</dbReference>
<sequence length="622" mass="68340">MNQPVMQGIPALNVPEYVKNARLVAWVGEVAALTKPERVVWCDGSQEEYDRLCAEMVAAGTLKRLNPAKRKNSYLALSDPSDVARVEDRTFICSQKQEDAGPTNNWIAPAEMRQTLHGLFDGCMVGRTLYVVPFSMGPLGSPIAHIGVELSDSPYVAVNMRIMTRMGRAVYDVLGTDGEFVPCVHTVGKPLAAGEKDVPWPCNPTKYIVHFPETREIWSFGSGYGGNALLGKKCFALRIASTMGRDQGWLAEHMLILGVTSPEGKTYHVAAAFPSACGKTNFAMLIPPAGFNGWKVTTIGDDIAWIKPRQGADGKTRLYAINPEAGYFGVAPGTSEKTNFNAMATLKENVIFTNVALTDDGDVWWEGMTDVPPAHLIDWQGQDWTPETAKATGRKAAHPNARFTAPAAQCPSIDPEWDNPAGVPIDAFIFGGRRSTTVPLVTEARDWTEGVYMAATMGSETTAAAAGQQGVVRRDPFAMLPFCGYNMADYFAHWLKLGDQLAKSGAALPKIFCVNWFRKDEQGRFVWPGFGENMRVLKWMIDRIEGQVSGDEHVFGVSPRYEELSWDGLDFSVEQFAMVISLDAQAWEQELTLHAELFAQLAHRLPQALPEAKARLEGRLQG</sequence>
<feature type="binding site" evidence="11">
    <location>
        <begin position="276"/>
        <end position="281"/>
    </location>
    <ligand>
        <name>GTP</name>
        <dbReference type="ChEBI" id="CHEBI:37565"/>
    </ligand>
</feature>
<comment type="pathway">
    <text evidence="1 11">Carbohydrate biosynthesis; gluconeogenesis.</text>
</comment>
<keyword evidence="8 11" id="KW-0342">GTP-binding</keyword>
<comment type="subunit">
    <text evidence="3 11">Monomer.</text>
</comment>
<dbReference type="GO" id="GO:0004613">
    <property type="term" value="F:phosphoenolpyruvate carboxykinase (GTP) activity"/>
    <property type="evidence" value="ECO:0007669"/>
    <property type="project" value="UniProtKB-UniRule"/>
</dbReference>
<feature type="binding site" evidence="11">
    <location>
        <begin position="530"/>
        <end position="533"/>
    </location>
    <ligand>
        <name>GTP</name>
        <dbReference type="ChEBI" id="CHEBI:37565"/>
    </ligand>
</feature>
<feature type="binding site" evidence="11">
    <location>
        <begin position="400"/>
        <end position="402"/>
    </location>
    <ligand>
        <name>substrate</name>
    </ligand>
</feature>
<evidence type="ECO:0000259" key="13">
    <source>
        <dbReference type="Pfam" id="PF17297"/>
    </source>
</evidence>
<feature type="binding site" evidence="11">
    <location>
        <position position="253"/>
    </location>
    <ligand>
        <name>Mn(2+)</name>
        <dbReference type="ChEBI" id="CHEBI:29035"/>
    </ligand>
</feature>
<evidence type="ECO:0000256" key="4">
    <source>
        <dbReference type="ARBA" id="ARBA00022432"/>
    </source>
</evidence>
<dbReference type="CDD" id="cd00819">
    <property type="entry name" value="PEPCK_GTP"/>
    <property type="match status" value="1"/>
</dbReference>
<feature type="active site" evidence="11">
    <location>
        <position position="277"/>
    </location>
</feature>
<evidence type="ECO:0000259" key="12">
    <source>
        <dbReference type="Pfam" id="PF00821"/>
    </source>
</evidence>
<feature type="binding site" evidence="11">
    <location>
        <position position="302"/>
    </location>
    <ligand>
        <name>Mn(2+)</name>
        <dbReference type="ChEBI" id="CHEBI:29035"/>
    </ligand>
</feature>
<keyword evidence="6 11" id="KW-0547">Nucleotide-binding</keyword>
<dbReference type="Gene3D" id="2.170.8.10">
    <property type="entry name" value="Phosphoenolpyruvate Carboxykinase, domain 2"/>
    <property type="match status" value="1"/>
</dbReference>
<feature type="binding site" evidence="11">
    <location>
        <position position="233"/>
    </location>
    <ligand>
        <name>Mn(2+)</name>
        <dbReference type="ChEBI" id="CHEBI:29035"/>
    </ligand>
</feature>
<feature type="binding site" evidence="11">
    <location>
        <begin position="224"/>
        <end position="226"/>
    </location>
    <ligand>
        <name>substrate</name>
    </ligand>
</feature>
<evidence type="ECO:0000256" key="3">
    <source>
        <dbReference type="ARBA" id="ARBA00011245"/>
    </source>
</evidence>
<reference evidence="14" key="1">
    <citation type="submission" date="2021-09" db="EMBL/GenBank/DDBJ databases">
        <title>Genomic analysis of Ralstonia spp.</title>
        <authorList>
            <person name="Aburjaile F."/>
            <person name="Ariute J.C."/>
            <person name="Pais A.K.L."/>
            <person name="Albuquerque G.M.R."/>
            <person name="Silva A.M.F."/>
            <person name="Brenig B."/>
            <person name="Azevedo V."/>
            <person name="Matiuzzi M."/>
            <person name="Ramos R."/>
            <person name="Goes-Neto A."/>
            <person name="Soares S."/>
            <person name="Iseppon A.M.B."/>
            <person name="Souza E."/>
            <person name="Gama M."/>
        </authorList>
    </citation>
    <scope>NUCLEOTIDE SEQUENCE</scope>
    <source>
        <strain evidence="14">CCRMRs91</strain>
    </source>
</reference>
<dbReference type="AlphaFoldDB" id="A0AAW5ZNY7"/>
<protein>
    <recommendedName>
        <fullName evidence="11">Phosphoenolpyruvate carboxykinase [GTP]</fullName>
        <shortName evidence="11">PEP carboxykinase</shortName>
        <shortName evidence="11">PEPCK</shortName>
        <ecNumber evidence="11">4.1.1.32</ecNumber>
    </recommendedName>
    <alternativeName>
        <fullName evidence="11">GTP-dependent phosphoenolpyruvate carboxykinase</fullName>
        <shortName evidence="11">GTP-PEPCK</shortName>
    </alternativeName>
</protein>
<dbReference type="Pfam" id="PF00821">
    <property type="entry name" value="PEPCK_GTP"/>
    <property type="match status" value="1"/>
</dbReference>
<dbReference type="NCBIfam" id="NF003253">
    <property type="entry name" value="PRK04210.1"/>
    <property type="match status" value="1"/>
</dbReference>
<dbReference type="InterPro" id="IPR008209">
    <property type="entry name" value="PEP_carboxykinase_GTP"/>
</dbReference>